<dbReference type="InterPro" id="IPR029035">
    <property type="entry name" value="DHS-like_NAD/FAD-binding_dom"/>
</dbReference>
<sequence length="317" mass="31870">MKAIETLAPGCDTLAVLVIREGTAPLGADEAVAEAGGTALLAGSGCREAVDQLPPLRRAWCAELGEFAPSAWARALAGPLRGVPRVVLPASPDGRDLAPRLSAELTRPLLAGAVRVGETSVELARWDSRVAVTVEASGPFVATLLPGVRGSVPLDGSPELADLDVKVNPAGDAKVLEVLDPDPATADLAEAPRILGAGAGLASGELSGPDAVALLGKVAAALGASVGATRVVTDAGWAPYERQIGTTGVVVDPDLYVAFGVSGATQHTGGLGAPRHVVSVNTDASSPMTAMADLGLVTDAQALLRELARRLSGSDDA</sequence>
<dbReference type="EMBL" id="JAAOYM010000001">
    <property type="protein sequence ID" value="NIJ13735.1"/>
    <property type="molecule type" value="Genomic_DNA"/>
</dbReference>
<dbReference type="NCBIfam" id="NF038209">
    <property type="entry name" value="mft_etfA"/>
    <property type="match status" value="1"/>
</dbReference>
<dbReference type="InterPro" id="IPR001308">
    <property type="entry name" value="ETF_a/FixB"/>
</dbReference>
<reference evidence="2 3" key="1">
    <citation type="submission" date="2020-03" db="EMBL/GenBank/DDBJ databases">
        <title>Sequencing the genomes of 1000 actinobacteria strains.</title>
        <authorList>
            <person name="Klenk H.-P."/>
        </authorList>
    </citation>
    <scope>NUCLEOTIDE SEQUENCE [LARGE SCALE GENOMIC DNA]</scope>
    <source>
        <strain evidence="2 3">DSM 45685</strain>
    </source>
</reference>
<dbReference type="GO" id="GO:0050660">
    <property type="term" value="F:flavin adenine dinucleotide binding"/>
    <property type="evidence" value="ECO:0007669"/>
    <property type="project" value="InterPro"/>
</dbReference>
<name>A0A7X5ZSV2_9PSEU</name>
<dbReference type="InterPro" id="IPR014729">
    <property type="entry name" value="Rossmann-like_a/b/a_fold"/>
</dbReference>
<accession>A0A7X5ZSV2</accession>
<dbReference type="GO" id="GO:0009055">
    <property type="term" value="F:electron transfer activity"/>
    <property type="evidence" value="ECO:0007669"/>
    <property type="project" value="InterPro"/>
</dbReference>
<dbReference type="PANTHER" id="PTHR43153:SF1">
    <property type="entry name" value="ELECTRON TRANSFER FLAVOPROTEIN SUBUNIT ALPHA, MITOCHONDRIAL"/>
    <property type="match status" value="1"/>
</dbReference>
<dbReference type="Pfam" id="PF00766">
    <property type="entry name" value="ETF_alpha"/>
    <property type="match status" value="1"/>
</dbReference>
<dbReference type="SUPFAM" id="SSF52402">
    <property type="entry name" value="Adenine nucleotide alpha hydrolases-like"/>
    <property type="match status" value="1"/>
</dbReference>
<proteinExistence type="predicted"/>
<evidence type="ECO:0000259" key="1">
    <source>
        <dbReference type="Pfam" id="PF00766"/>
    </source>
</evidence>
<dbReference type="Proteomes" id="UP000545493">
    <property type="component" value="Unassembled WGS sequence"/>
</dbReference>
<dbReference type="AlphaFoldDB" id="A0A7X5ZSV2"/>
<gene>
    <name evidence="2" type="ORF">FHU38_004079</name>
</gene>
<dbReference type="SUPFAM" id="SSF52467">
    <property type="entry name" value="DHS-like NAD/FAD-binding domain"/>
    <property type="match status" value="1"/>
</dbReference>
<feature type="domain" description="Electron transfer flavoprotein alpha subunit C-terminal" evidence="1">
    <location>
        <begin position="187"/>
        <end position="271"/>
    </location>
</feature>
<dbReference type="PANTHER" id="PTHR43153">
    <property type="entry name" value="ELECTRON TRANSFER FLAVOPROTEIN ALPHA"/>
    <property type="match status" value="1"/>
</dbReference>
<keyword evidence="3" id="KW-1185">Reference proteome</keyword>
<dbReference type="InterPro" id="IPR014731">
    <property type="entry name" value="ETF_asu_C"/>
</dbReference>
<dbReference type="Gene3D" id="3.40.50.620">
    <property type="entry name" value="HUPs"/>
    <property type="match status" value="1"/>
</dbReference>
<organism evidence="2 3">
    <name type="scientific">Saccharomonospora amisosensis</name>
    <dbReference type="NCBI Taxonomy" id="1128677"/>
    <lineage>
        <taxon>Bacteria</taxon>
        <taxon>Bacillati</taxon>
        <taxon>Actinomycetota</taxon>
        <taxon>Actinomycetes</taxon>
        <taxon>Pseudonocardiales</taxon>
        <taxon>Pseudonocardiaceae</taxon>
        <taxon>Saccharomonospora</taxon>
    </lineage>
</organism>
<dbReference type="Gene3D" id="3.40.50.1220">
    <property type="entry name" value="TPP-binding domain"/>
    <property type="match status" value="1"/>
</dbReference>
<dbReference type="GO" id="GO:0033539">
    <property type="term" value="P:fatty acid beta-oxidation using acyl-CoA dehydrogenase"/>
    <property type="evidence" value="ECO:0007669"/>
    <property type="project" value="TreeGrafter"/>
</dbReference>
<protein>
    <submittedName>
        <fullName evidence="2">Electron transfer flavoprotein alpha subunit</fullName>
    </submittedName>
</protein>
<evidence type="ECO:0000313" key="2">
    <source>
        <dbReference type="EMBL" id="NIJ13735.1"/>
    </source>
</evidence>
<comment type="caution">
    <text evidence="2">The sequence shown here is derived from an EMBL/GenBank/DDBJ whole genome shotgun (WGS) entry which is preliminary data.</text>
</comment>
<dbReference type="RefSeq" id="WP_167173732.1">
    <property type="nucleotide sequence ID" value="NZ_JAAOYM010000001.1"/>
</dbReference>
<evidence type="ECO:0000313" key="3">
    <source>
        <dbReference type="Proteomes" id="UP000545493"/>
    </source>
</evidence>